<evidence type="ECO:0000256" key="2">
    <source>
        <dbReference type="ARBA" id="ARBA00022801"/>
    </source>
</evidence>
<dbReference type="Pfam" id="PF03061">
    <property type="entry name" value="4HBT"/>
    <property type="match status" value="1"/>
</dbReference>
<reference evidence="4 5" key="1">
    <citation type="submission" date="2018-12" db="EMBL/GenBank/DDBJ databases">
        <title>Complete Genome Sequence of Glutamicibacter creatinolyticus strain LGCM259,isolated from an abscess of a 12-year-old mare in Italy.</title>
        <authorList>
            <person name="Santos R.G."/>
            <person name="Silva A.L."/>
            <person name="Seyffert N."/>
            <person name="Castro T.L.P."/>
            <person name="Attili A.R."/>
            <person name="Rifici C."/>
            <person name="Mazzullo G."/>
            <person name="Brenig B."/>
            <person name="Venanzi F."/>
            <person name="Azevedo V."/>
        </authorList>
    </citation>
    <scope>NUCLEOTIDE SEQUENCE [LARGE SCALE GENOMIC DNA]</scope>
    <source>
        <strain evidence="4 5">LGCM 259</strain>
    </source>
</reference>
<dbReference type="EMBL" id="CP034412">
    <property type="protein sequence ID" value="QCY48640.1"/>
    <property type="molecule type" value="Genomic_DNA"/>
</dbReference>
<dbReference type="KEGG" id="gcr:GcLGCM259_2934"/>
<dbReference type="CDD" id="cd03443">
    <property type="entry name" value="PaaI_thioesterase"/>
    <property type="match status" value="1"/>
</dbReference>
<dbReference type="PANTHER" id="PTHR43240:SF5">
    <property type="entry name" value="1,4-DIHYDROXY-2-NAPHTHOYL-COA THIOESTERASE 1"/>
    <property type="match status" value="1"/>
</dbReference>
<name>A0A5B7WZA7_9MICC</name>
<sequence length="145" mass="15576">MDDTASDPLLSQMRRNSRFTEATGLIIDEVSSTSVTGHAQLGEEHHTPWGVVHGGVYASMVETAGSVGASYAVADRQQFAVGVHNATDFLRPTSAAQVRVTARALFQGRTQQLWEVIITDVDSGKDLARGQLRTQNIPAPQDSGQ</sequence>
<dbReference type="RefSeq" id="WP_054821277.1">
    <property type="nucleotide sequence ID" value="NZ_CP034412.1"/>
</dbReference>
<evidence type="ECO:0000256" key="1">
    <source>
        <dbReference type="ARBA" id="ARBA00008324"/>
    </source>
</evidence>
<evidence type="ECO:0000313" key="4">
    <source>
        <dbReference type="EMBL" id="QCY48640.1"/>
    </source>
</evidence>
<dbReference type="GO" id="GO:0061522">
    <property type="term" value="F:1,4-dihydroxy-2-naphthoyl-CoA thioesterase activity"/>
    <property type="evidence" value="ECO:0007669"/>
    <property type="project" value="TreeGrafter"/>
</dbReference>
<accession>A0A5B7WZA7</accession>
<dbReference type="GO" id="GO:0005829">
    <property type="term" value="C:cytosol"/>
    <property type="evidence" value="ECO:0007669"/>
    <property type="project" value="TreeGrafter"/>
</dbReference>
<dbReference type="NCBIfam" id="TIGR00369">
    <property type="entry name" value="unchar_dom_1"/>
    <property type="match status" value="1"/>
</dbReference>
<dbReference type="AlphaFoldDB" id="A0A5B7WZA7"/>
<dbReference type="InterPro" id="IPR006683">
    <property type="entry name" value="Thioestr_dom"/>
</dbReference>
<organism evidence="4 5">
    <name type="scientific">Glutamicibacter creatinolyticus</name>
    <dbReference type="NCBI Taxonomy" id="162496"/>
    <lineage>
        <taxon>Bacteria</taxon>
        <taxon>Bacillati</taxon>
        <taxon>Actinomycetota</taxon>
        <taxon>Actinomycetes</taxon>
        <taxon>Micrococcales</taxon>
        <taxon>Micrococcaceae</taxon>
        <taxon>Glutamicibacter</taxon>
    </lineage>
</organism>
<gene>
    <name evidence="4" type="ORF">GcLGCM259_2934</name>
</gene>
<evidence type="ECO:0000259" key="3">
    <source>
        <dbReference type="Pfam" id="PF03061"/>
    </source>
</evidence>
<keyword evidence="2" id="KW-0378">Hydrolase</keyword>
<comment type="similarity">
    <text evidence="1">Belongs to the thioesterase PaaI family.</text>
</comment>
<dbReference type="Gene3D" id="3.10.129.10">
    <property type="entry name" value="Hotdog Thioesterase"/>
    <property type="match status" value="1"/>
</dbReference>
<evidence type="ECO:0000313" key="5">
    <source>
        <dbReference type="Proteomes" id="UP000307000"/>
    </source>
</evidence>
<dbReference type="PANTHER" id="PTHR43240">
    <property type="entry name" value="1,4-DIHYDROXY-2-NAPHTHOYL-COA THIOESTERASE 1"/>
    <property type="match status" value="1"/>
</dbReference>
<dbReference type="InterPro" id="IPR029069">
    <property type="entry name" value="HotDog_dom_sf"/>
</dbReference>
<keyword evidence="5" id="KW-1185">Reference proteome</keyword>
<dbReference type="InterPro" id="IPR003736">
    <property type="entry name" value="PAAI_dom"/>
</dbReference>
<dbReference type="Proteomes" id="UP000307000">
    <property type="component" value="Chromosome"/>
</dbReference>
<feature type="domain" description="Thioesterase" evidence="3">
    <location>
        <begin position="50"/>
        <end position="123"/>
    </location>
</feature>
<dbReference type="SUPFAM" id="SSF54637">
    <property type="entry name" value="Thioesterase/thiol ester dehydrase-isomerase"/>
    <property type="match status" value="1"/>
</dbReference>
<protein>
    <submittedName>
        <fullName evidence="4">PaaI family thioesterase</fullName>
    </submittedName>
</protein>
<proteinExistence type="inferred from homology"/>